<dbReference type="Gene3D" id="3.30.1360.120">
    <property type="entry name" value="Probable tRNA modification gtpase trme, domain 1"/>
    <property type="match status" value="1"/>
</dbReference>
<comment type="subcellular location">
    <subcellularLocation>
        <location evidence="1">Mitochondrion</location>
    </subcellularLocation>
</comment>
<dbReference type="EMBL" id="JBJQOH010000006">
    <property type="protein sequence ID" value="KAL3684878.1"/>
    <property type="molecule type" value="Genomic_DNA"/>
</dbReference>
<keyword evidence="7" id="KW-1185">Reference proteome</keyword>
<protein>
    <recommendedName>
        <fullName evidence="5">CAF17 C-terminal domain-containing protein</fullName>
    </recommendedName>
</protein>
<dbReference type="GO" id="GO:0005739">
    <property type="term" value="C:mitochondrion"/>
    <property type="evidence" value="ECO:0007669"/>
    <property type="project" value="UniProtKB-SubCell"/>
</dbReference>
<dbReference type="NCBIfam" id="TIGR03317">
    <property type="entry name" value="ygfZ_signature"/>
    <property type="match status" value="1"/>
</dbReference>
<dbReference type="Pfam" id="PF25455">
    <property type="entry name" value="Beta-barrel_CAF17_C"/>
    <property type="match status" value="1"/>
</dbReference>
<evidence type="ECO:0000256" key="4">
    <source>
        <dbReference type="SAM" id="MobiDB-lite"/>
    </source>
</evidence>
<sequence length="435" mass="47119">MAVYKTVTSVWSRSRVAASPLWACSQSLNRTQANTHLHTQAGSAAGEVGGTSSSGQETLSHGEPYFSHVKSRGIISLHGPDVFKFLQGLVTNDVKRLEKGPGITVPTPSPAAPAFTVPPIYTALLNPQGRFLYDLFVYRPTRSSEKLDRSGSGPADGNNGVPYLVADVDADEIDELISLLKRHRLKAKVEIEDLSDELKVWQHFGAVNSLTKEDNNGSDAGSIGWGGSLDKAGQETAVSNEDGWQWFKDPRLTELGFRGVFPSNTPPPLVTVDQTVGDENYVRWRLEQGVAEGSKEMPKGEAIPLEYNLAGLSAISFDKGCYIGQELIARTHHRGVIRKRLMPVNFTFRNGEGDQEGVGAGVDILDTSSNKKVGKVTTALGPSGLALIRLDAAEHSSGNLKLDLPSRNVEVKPVRPKWWPAEWGGEEQRSAAAEV</sequence>
<dbReference type="InterPro" id="IPR027266">
    <property type="entry name" value="TrmE/GcvT-like"/>
</dbReference>
<keyword evidence="2" id="KW-0809">Transit peptide</keyword>
<evidence type="ECO:0000256" key="2">
    <source>
        <dbReference type="ARBA" id="ARBA00022946"/>
    </source>
</evidence>
<evidence type="ECO:0000313" key="6">
    <source>
        <dbReference type="EMBL" id="KAL3684878.1"/>
    </source>
</evidence>
<name>A0ABD3H0W9_9MARC</name>
<reference evidence="6 7" key="1">
    <citation type="submission" date="2024-09" db="EMBL/GenBank/DDBJ databases">
        <title>Chromosome-scale assembly of Riccia sorocarpa.</title>
        <authorList>
            <person name="Paukszto L."/>
        </authorList>
    </citation>
    <scope>NUCLEOTIDE SEQUENCE [LARGE SCALE GENOMIC DNA]</scope>
    <source>
        <strain evidence="6">LP-2024</strain>
        <tissue evidence="6">Aerial parts of the thallus</tissue>
    </source>
</reference>
<evidence type="ECO:0000256" key="3">
    <source>
        <dbReference type="ARBA" id="ARBA00023128"/>
    </source>
</evidence>
<organism evidence="6 7">
    <name type="scientific">Riccia sorocarpa</name>
    <dbReference type="NCBI Taxonomy" id="122646"/>
    <lineage>
        <taxon>Eukaryota</taxon>
        <taxon>Viridiplantae</taxon>
        <taxon>Streptophyta</taxon>
        <taxon>Embryophyta</taxon>
        <taxon>Marchantiophyta</taxon>
        <taxon>Marchantiopsida</taxon>
        <taxon>Marchantiidae</taxon>
        <taxon>Marchantiales</taxon>
        <taxon>Ricciaceae</taxon>
        <taxon>Riccia</taxon>
    </lineage>
</organism>
<evidence type="ECO:0000259" key="5">
    <source>
        <dbReference type="Pfam" id="PF25455"/>
    </source>
</evidence>
<evidence type="ECO:0000313" key="7">
    <source>
        <dbReference type="Proteomes" id="UP001633002"/>
    </source>
</evidence>
<dbReference type="PANTHER" id="PTHR22602:SF0">
    <property type="entry name" value="TRANSFERASE CAF17, MITOCHONDRIAL-RELATED"/>
    <property type="match status" value="1"/>
</dbReference>
<dbReference type="InterPro" id="IPR045179">
    <property type="entry name" value="YgfZ/GcvT"/>
</dbReference>
<dbReference type="InterPro" id="IPR057460">
    <property type="entry name" value="CAF17_C"/>
</dbReference>
<feature type="region of interest" description="Disordered" evidence="4">
    <location>
        <begin position="43"/>
        <end position="62"/>
    </location>
</feature>
<comment type="caution">
    <text evidence="6">The sequence shown here is derived from an EMBL/GenBank/DDBJ whole genome shotgun (WGS) entry which is preliminary data.</text>
</comment>
<dbReference type="AlphaFoldDB" id="A0ABD3H0W9"/>
<dbReference type="PANTHER" id="PTHR22602">
    <property type="entry name" value="TRANSFERASE CAF17, MITOCHONDRIAL-RELATED"/>
    <property type="match status" value="1"/>
</dbReference>
<gene>
    <name evidence="6" type="ORF">R1sor_002900</name>
</gene>
<evidence type="ECO:0000256" key="1">
    <source>
        <dbReference type="ARBA" id="ARBA00004173"/>
    </source>
</evidence>
<feature type="compositionally biased region" description="Polar residues" evidence="4">
    <location>
        <begin position="50"/>
        <end position="59"/>
    </location>
</feature>
<feature type="domain" description="CAF17 C-terminal" evidence="5">
    <location>
        <begin position="338"/>
        <end position="420"/>
    </location>
</feature>
<proteinExistence type="predicted"/>
<dbReference type="Proteomes" id="UP001633002">
    <property type="component" value="Unassembled WGS sequence"/>
</dbReference>
<accession>A0ABD3H0W9</accession>
<dbReference type="InterPro" id="IPR017703">
    <property type="entry name" value="YgfZ/GCV_T_CS"/>
</dbReference>
<keyword evidence="3" id="KW-0496">Mitochondrion</keyword>
<dbReference type="SUPFAM" id="SSF103025">
    <property type="entry name" value="Folate-binding domain"/>
    <property type="match status" value="1"/>
</dbReference>